<proteinExistence type="predicted"/>
<dbReference type="OrthoDB" id="5983381at2759"/>
<name>A0A8S9Z7R0_9TREM</name>
<protein>
    <submittedName>
        <fullName evidence="2">Uncharacterized protein</fullName>
    </submittedName>
</protein>
<sequence>RYLVVVDPQDGVTSVFDRRTGEQLEGAVLETSGLIRLPSGVLVAPSSSDGSKFLALFSTDGSSFLLYDRFSGQQLFDFMIDVNGLIRLSNGSYGVLPSLSGDRYVVHRLPVSGSQAVFDRRSGCLVNGEILGSSGFFRFPDRTLVALSNSSAGRFLLLNVSAEDVAVVFDRHTGMPLPGAEVLFNEIISMPNGSLSIVQSNYGARFVVVSNFTKGVNYIFDRRSGELLAGARLHPSGLIELADGNVYATAHPGNFRYLVARDPTGHLDAFDAISGERLQGAKVLQDGFIQLAEGEIVAPGRVEGARFVVRAITDGIGQLTVFDSVTGLVVPDAFVRADGLIQFGNGVLFPTIASALESNRYFVLKNSTTQEVTVFDLVTGSQVDGITLDETGQYRLRDGTIINLTLEDKLPETVKPPTVLEPDHVTSDRERMNETDLRPGTGVLPPGSKLH</sequence>
<feature type="compositionally biased region" description="Basic and acidic residues" evidence="1">
    <location>
        <begin position="421"/>
        <end position="437"/>
    </location>
</feature>
<accession>A0A8S9Z7R0</accession>
<dbReference type="SUPFAM" id="SSF50969">
    <property type="entry name" value="YVTN repeat-like/Quinoprotein amine dehydrogenase"/>
    <property type="match status" value="1"/>
</dbReference>
<dbReference type="Proteomes" id="UP000822476">
    <property type="component" value="Unassembled WGS sequence"/>
</dbReference>
<evidence type="ECO:0000313" key="2">
    <source>
        <dbReference type="EMBL" id="KAF7259137.1"/>
    </source>
</evidence>
<comment type="caution">
    <text evidence="2">The sequence shown here is derived from an EMBL/GenBank/DDBJ whole genome shotgun (WGS) entry which is preliminary data.</text>
</comment>
<dbReference type="Gene3D" id="2.130.10.10">
    <property type="entry name" value="YVTN repeat-like/Quinoprotein amine dehydrogenase"/>
    <property type="match status" value="1"/>
</dbReference>
<feature type="region of interest" description="Disordered" evidence="1">
    <location>
        <begin position="413"/>
        <end position="451"/>
    </location>
</feature>
<evidence type="ECO:0000313" key="3">
    <source>
        <dbReference type="Proteomes" id="UP000822476"/>
    </source>
</evidence>
<dbReference type="AlphaFoldDB" id="A0A8S9Z7R0"/>
<reference evidence="2" key="1">
    <citation type="submission" date="2019-07" db="EMBL/GenBank/DDBJ databases">
        <title>Annotation for the trematode Paragonimus miyazaki's.</title>
        <authorList>
            <person name="Choi Y.-J."/>
        </authorList>
    </citation>
    <scope>NUCLEOTIDE SEQUENCE</scope>
    <source>
        <strain evidence="2">Japan</strain>
    </source>
</reference>
<dbReference type="InterPro" id="IPR011044">
    <property type="entry name" value="Quino_amine_DH_bsu"/>
</dbReference>
<feature type="non-terminal residue" evidence="2">
    <location>
        <position position="451"/>
    </location>
</feature>
<keyword evidence="3" id="KW-1185">Reference proteome</keyword>
<gene>
    <name evidence="2" type="ORF">EG68_03668</name>
</gene>
<evidence type="ECO:0000256" key="1">
    <source>
        <dbReference type="SAM" id="MobiDB-lite"/>
    </source>
</evidence>
<organism evidence="2 3">
    <name type="scientific">Paragonimus skrjabini miyazakii</name>
    <dbReference type="NCBI Taxonomy" id="59628"/>
    <lineage>
        <taxon>Eukaryota</taxon>
        <taxon>Metazoa</taxon>
        <taxon>Spiralia</taxon>
        <taxon>Lophotrochozoa</taxon>
        <taxon>Platyhelminthes</taxon>
        <taxon>Trematoda</taxon>
        <taxon>Digenea</taxon>
        <taxon>Plagiorchiida</taxon>
        <taxon>Troglotremata</taxon>
        <taxon>Troglotrematidae</taxon>
        <taxon>Paragonimus</taxon>
    </lineage>
</organism>
<dbReference type="InterPro" id="IPR015943">
    <property type="entry name" value="WD40/YVTN_repeat-like_dom_sf"/>
</dbReference>
<dbReference type="EMBL" id="JTDE01001348">
    <property type="protein sequence ID" value="KAF7259137.1"/>
    <property type="molecule type" value="Genomic_DNA"/>
</dbReference>